<comment type="catalytic activity">
    <reaction evidence="14 15">
        <text>DNA(n) + a 2'-deoxyribonucleoside 5'-triphosphate = DNA(n+1) + diphosphate</text>
        <dbReference type="Rhea" id="RHEA:22508"/>
        <dbReference type="Rhea" id="RHEA-COMP:17339"/>
        <dbReference type="Rhea" id="RHEA-COMP:17340"/>
        <dbReference type="ChEBI" id="CHEBI:33019"/>
        <dbReference type="ChEBI" id="CHEBI:61560"/>
        <dbReference type="ChEBI" id="CHEBI:173112"/>
        <dbReference type="EC" id="2.7.7.7"/>
    </reaction>
</comment>
<dbReference type="CDD" id="cd03586">
    <property type="entry name" value="PolY_Pol_IV_kappa"/>
    <property type="match status" value="1"/>
</dbReference>
<dbReference type="GO" id="GO:0042276">
    <property type="term" value="P:error-prone translesion synthesis"/>
    <property type="evidence" value="ECO:0007669"/>
    <property type="project" value="TreeGrafter"/>
</dbReference>
<dbReference type="InterPro" id="IPR001126">
    <property type="entry name" value="UmuC"/>
</dbReference>
<keyword evidence="13 15" id="KW-0234">DNA repair</keyword>
<evidence type="ECO:0000256" key="3">
    <source>
        <dbReference type="ARBA" id="ARBA00022457"/>
    </source>
</evidence>
<dbReference type="EMBL" id="JABBNU010000003">
    <property type="protein sequence ID" value="NMM48118.1"/>
    <property type="molecule type" value="Genomic_DNA"/>
</dbReference>
<dbReference type="InterPro" id="IPR036775">
    <property type="entry name" value="DNA_pol_Y-fam_lit_finger_sf"/>
</dbReference>
<dbReference type="Gene3D" id="1.10.150.20">
    <property type="entry name" value="5' to 3' exonuclease, C-terminal subdomain"/>
    <property type="match status" value="1"/>
</dbReference>
<evidence type="ECO:0000256" key="2">
    <source>
        <dbReference type="ARBA" id="ARBA00010945"/>
    </source>
</evidence>
<keyword evidence="8 15" id="KW-0479">Metal-binding</keyword>
<dbReference type="InterPro" id="IPR022880">
    <property type="entry name" value="DNApol_IV"/>
</dbReference>
<proteinExistence type="inferred from homology"/>
<evidence type="ECO:0000256" key="11">
    <source>
        <dbReference type="ARBA" id="ARBA00022932"/>
    </source>
</evidence>
<dbReference type="InterPro" id="IPR050116">
    <property type="entry name" value="DNA_polymerase-Y"/>
</dbReference>
<feature type="binding site" evidence="15">
    <location>
        <position position="109"/>
    </location>
    <ligand>
        <name>Mg(2+)</name>
        <dbReference type="ChEBI" id="CHEBI:18420"/>
    </ligand>
</feature>
<keyword evidence="18" id="KW-1185">Reference proteome</keyword>
<evidence type="ECO:0000256" key="9">
    <source>
        <dbReference type="ARBA" id="ARBA00022763"/>
    </source>
</evidence>
<dbReference type="Gene3D" id="3.40.1170.60">
    <property type="match status" value="1"/>
</dbReference>
<organism evidence="17 18">
    <name type="scientific">Marinigracilibium pacificum</name>
    <dbReference type="NCBI Taxonomy" id="2729599"/>
    <lineage>
        <taxon>Bacteria</taxon>
        <taxon>Pseudomonadati</taxon>
        <taxon>Bacteroidota</taxon>
        <taxon>Cytophagia</taxon>
        <taxon>Cytophagales</taxon>
        <taxon>Flammeovirgaceae</taxon>
        <taxon>Marinigracilibium</taxon>
    </lineage>
</organism>
<comment type="similarity">
    <text evidence="2 15">Belongs to the DNA polymerase type-Y family.</text>
</comment>
<feature type="domain" description="UmuC" evidence="16">
    <location>
        <begin position="11"/>
        <end position="190"/>
    </location>
</feature>
<keyword evidence="11 15" id="KW-0239">DNA-directed DNA polymerase</keyword>
<dbReference type="GO" id="GO:0000287">
    <property type="term" value="F:magnesium ion binding"/>
    <property type="evidence" value="ECO:0007669"/>
    <property type="project" value="UniProtKB-UniRule"/>
</dbReference>
<dbReference type="SUPFAM" id="SSF100879">
    <property type="entry name" value="Lesion bypass DNA polymerase (Y-family), little finger domain"/>
    <property type="match status" value="1"/>
</dbReference>
<comment type="cofactor">
    <cofactor evidence="15">
        <name>Mg(2+)</name>
        <dbReference type="ChEBI" id="CHEBI:18420"/>
    </cofactor>
    <text evidence="15">Binds 2 magnesium ions per subunit.</text>
</comment>
<feature type="binding site" evidence="15">
    <location>
        <position position="15"/>
    </location>
    <ligand>
        <name>Mg(2+)</name>
        <dbReference type="ChEBI" id="CHEBI:18420"/>
    </ligand>
</feature>
<feature type="site" description="Substrate discrimination" evidence="15">
    <location>
        <position position="20"/>
    </location>
</feature>
<evidence type="ECO:0000256" key="12">
    <source>
        <dbReference type="ARBA" id="ARBA00023125"/>
    </source>
</evidence>
<feature type="active site" evidence="15">
    <location>
        <position position="110"/>
    </location>
</feature>
<dbReference type="HAMAP" id="MF_01113">
    <property type="entry name" value="DNApol_IV"/>
    <property type="match status" value="1"/>
</dbReference>
<evidence type="ECO:0000256" key="8">
    <source>
        <dbReference type="ARBA" id="ARBA00022723"/>
    </source>
</evidence>
<dbReference type="RefSeq" id="WP_169679421.1">
    <property type="nucleotide sequence ID" value="NZ_JABBNU010000003.1"/>
</dbReference>
<dbReference type="Pfam" id="PF00817">
    <property type="entry name" value="IMS"/>
    <property type="match status" value="1"/>
</dbReference>
<comment type="subcellular location">
    <subcellularLocation>
        <location evidence="1 15">Cytoplasm</location>
    </subcellularLocation>
</comment>
<protein>
    <recommendedName>
        <fullName evidence="15">DNA polymerase IV</fullName>
        <shortName evidence="15">Pol IV</shortName>
        <ecNumber evidence="15">2.7.7.7</ecNumber>
    </recommendedName>
</protein>
<dbReference type="Gene3D" id="3.30.1490.100">
    <property type="entry name" value="DNA polymerase, Y-family, little finger domain"/>
    <property type="match status" value="1"/>
</dbReference>
<evidence type="ECO:0000256" key="13">
    <source>
        <dbReference type="ARBA" id="ARBA00023204"/>
    </source>
</evidence>
<evidence type="ECO:0000259" key="16">
    <source>
        <dbReference type="PROSITE" id="PS50173"/>
    </source>
</evidence>
<dbReference type="PROSITE" id="PS50173">
    <property type="entry name" value="UMUC"/>
    <property type="match status" value="1"/>
</dbReference>
<evidence type="ECO:0000256" key="7">
    <source>
        <dbReference type="ARBA" id="ARBA00022705"/>
    </source>
</evidence>
<comment type="caution">
    <text evidence="17">The sequence shown here is derived from an EMBL/GenBank/DDBJ whole genome shotgun (WGS) entry which is preliminary data.</text>
</comment>
<dbReference type="InterPro" id="IPR043502">
    <property type="entry name" value="DNA/RNA_pol_sf"/>
</dbReference>
<dbReference type="InterPro" id="IPR017961">
    <property type="entry name" value="DNA_pol_Y-fam_little_finger"/>
</dbReference>
<evidence type="ECO:0000256" key="10">
    <source>
        <dbReference type="ARBA" id="ARBA00022842"/>
    </source>
</evidence>
<dbReference type="FunFam" id="3.40.1170.60:FF:000001">
    <property type="entry name" value="DNA polymerase IV"/>
    <property type="match status" value="1"/>
</dbReference>
<sequence length="402" mass="45347">MDKYSATGRSIIHMDLDSFFVSVECLRNPALKGKPLIIGGSSRRGVVASCSYEARRFGVRSAMPVALARQLCPQLINISGDMDAYSKYSRLITDIIRDDVPLFEKSSIDEFYIDATGMDRFFGTVKWAGELRQKIMKESGLPISMGLSINKLVSKVATGEAKPNGQRHIPYGMEKAFLAPLPIQKIPMIGDKTARFLTDMGIYNVRTLREMPVEVLAAALGSNGVSLWKKANGEDNSPVIPFREQKSISTETTFNKDTIDVQFLKNVLTAMVEKLGFKIREKQKLTACITVKLRYSNFDTVSKQCRIAYTSSDHTLIKKAQELFDQLYNRRMLIRLIGVRFSELVHGNYQISLFDDTEETIRLYEAMDKIKHKHGSLKLMRASSLDLNLRLKDSIPTFQGDE</sequence>
<keyword evidence="10 15" id="KW-0460">Magnesium</keyword>
<comment type="subunit">
    <text evidence="15">Monomer.</text>
</comment>
<evidence type="ECO:0000313" key="18">
    <source>
        <dbReference type="Proteomes" id="UP000559010"/>
    </source>
</evidence>
<dbReference type="NCBIfam" id="NF002677">
    <property type="entry name" value="PRK02406.1"/>
    <property type="match status" value="1"/>
</dbReference>
<evidence type="ECO:0000256" key="1">
    <source>
        <dbReference type="ARBA" id="ARBA00004496"/>
    </source>
</evidence>
<keyword evidence="7 15" id="KW-0235">DNA replication</keyword>
<evidence type="ECO:0000256" key="15">
    <source>
        <dbReference type="HAMAP-Rule" id="MF_01113"/>
    </source>
</evidence>
<dbReference type="Pfam" id="PF11799">
    <property type="entry name" value="IMS_C"/>
    <property type="match status" value="1"/>
</dbReference>
<dbReference type="AlphaFoldDB" id="A0A848IY75"/>
<comment type="function">
    <text evidence="15">Poorly processive, error-prone DNA polymerase involved in untargeted mutagenesis. Copies undamaged DNA at stalled replication forks, which arise in vivo from mismatched or misaligned primer ends. These misaligned primers can be extended by PolIV. Exhibits no 3'-5' exonuclease (proofreading) activity. May be involved in translesional synthesis, in conjunction with the beta clamp from PolIII.</text>
</comment>
<evidence type="ECO:0000256" key="14">
    <source>
        <dbReference type="ARBA" id="ARBA00049244"/>
    </source>
</evidence>
<dbReference type="PANTHER" id="PTHR11076">
    <property type="entry name" value="DNA REPAIR POLYMERASE UMUC / TRANSFERASE FAMILY MEMBER"/>
    <property type="match status" value="1"/>
</dbReference>
<dbReference type="GO" id="GO:0005829">
    <property type="term" value="C:cytosol"/>
    <property type="evidence" value="ECO:0007669"/>
    <property type="project" value="TreeGrafter"/>
</dbReference>
<evidence type="ECO:0000256" key="4">
    <source>
        <dbReference type="ARBA" id="ARBA00022490"/>
    </source>
</evidence>
<dbReference type="GO" id="GO:0003684">
    <property type="term" value="F:damaged DNA binding"/>
    <property type="evidence" value="ECO:0007669"/>
    <property type="project" value="InterPro"/>
</dbReference>
<dbReference type="GO" id="GO:0009432">
    <property type="term" value="P:SOS response"/>
    <property type="evidence" value="ECO:0007669"/>
    <property type="project" value="TreeGrafter"/>
</dbReference>
<keyword evidence="4 15" id="KW-0963">Cytoplasm</keyword>
<reference evidence="17 18" key="1">
    <citation type="submission" date="2020-04" db="EMBL/GenBank/DDBJ databases">
        <title>Flammeovirgaceae bacterium KN852 isolated from deep sea.</title>
        <authorList>
            <person name="Zhang D.-C."/>
        </authorList>
    </citation>
    <scope>NUCLEOTIDE SEQUENCE [LARGE SCALE GENOMIC DNA]</scope>
    <source>
        <strain evidence="17 18">KN852</strain>
    </source>
</reference>
<name>A0A848IY75_9BACT</name>
<dbReference type="EC" id="2.7.7.7" evidence="15"/>
<evidence type="ECO:0000256" key="6">
    <source>
        <dbReference type="ARBA" id="ARBA00022695"/>
    </source>
</evidence>
<keyword evidence="3 15" id="KW-0515">Mutator protein</keyword>
<dbReference type="GO" id="GO:0006281">
    <property type="term" value="P:DNA repair"/>
    <property type="evidence" value="ECO:0007669"/>
    <property type="project" value="UniProtKB-UniRule"/>
</dbReference>
<keyword evidence="12 15" id="KW-0238">DNA-binding</keyword>
<dbReference type="InterPro" id="IPR043128">
    <property type="entry name" value="Rev_trsase/Diguanyl_cyclase"/>
</dbReference>
<gene>
    <name evidence="15 17" type="primary">dinB</name>
    <name evidence="17" type="ORF">HH304_06880</name>
</gene>
<keyword evidence="6 15" id="KW-0548">Nucleotidyltransferase</keyword>
<dbReference type="GO" id="GO:0006261">
    <property type="term" value="P:DNA-templated DNA replication"/>
    <property type="evidence" value="ECO:0007669"/>
    <property type="project" value="UniProtKB-UniRule"/>
</dbReference>
<dbReference type="GO" id="GO:0003887">
    <property type="term" value="F:DNA-directed DNA polymerase activity"/>
    <property type="evidence" value="ECO:0007669"/>
    <property type="project" value="UniProtKB-UniRule"/>
</dbReference>
<dbReference type="PANTHER" id="PTHR11076:SF33">
    <property type="entry name" value="DNA POLYMERASE KAPPA"/>
    <property type="match status" value="1"/>
</dbReference>
<accession>A0A848IY75</accession>
<keyword evidence="9 15" id="KW-0227">DNA damage</keyword>
<evidence type="ECO:0000256" key="5">
    <source>
        <dbReference type="ARBA" id="ARBA00022679"/>
    </source>
</evidence>
<dbReference type="Proteomes" id="UP000559010">
    <property type="component" value="Unassembled WGS sequence"/>
</dbReference>
<dbReference type="Gene3D" id="3.30.70.270">
    <property type="match status" value="1"/>
</dbReference>
<dbReference type="SUPFAM" id="SSF56672">
    <property type="entry name" value="DNA/RNA polymerases"/>
    <property type="match status" value="1"/>
</dbReference>
<keyword evidence="5 15" id="KW-0808">Transferase</keyword>
<evidence type="ECO:0000313" key="17">
    <source>
        <dbReference type="EMBL" id="NMM48118.1"/>
    </source>
</evidence>